<dbReference type="InterPro" id="IPR033886">
    <property type="entry name" value="DHOD_1A"/>
</dbReference>
<protein>
    <recommendedName>
        <fullName evidence="5 11">Dihydroorotate dehydrogenase (fumarate)</fullName>
        <ecNumber evidence="11">1.3.98.1</ecNumber>
    </recommendedName>
    <alternativeName>
        <fullName evidence="11">Dihydroorotate oxidase</fullName>
    </alternativeName>
</protein>
<dbReference type="GO" id="GO:0006221">
    <property type="term" value="P:pyrimidine nucleotide biosynthetic process"/>
    <property type="evidence" value="ECO:0007669"/>
    <property type="project" value="UniProtKB-KW"/>
</dbReference>
<evidence type="ECO:0000256" key="11">
    <source>
        <dbReference type="RuleBase" id="RU364042"/>
    </source>
</evidence>
<dbReference type="SUPFAM" id="SSF51395">
    <property type="entry name" value="FMN-linked oxidoreductases"/>
    <property type="match status" value="1"/>
</dbReference>
<evidence type="ECO:0000256" key="1">
    <source>
        <dbReference type="ARBA" id="ARBA00001917"/>
    </source>
</evidence>
<proteinExistence type="inferred from homology"/>
<dbReference type="EC" id="1.3.98.1" evidence="11"/>
<accession>A0A9P4IA30</accession>
<evidence type="ECO:0000256" key="2">
    <source>
        <dbReference type="ARBA" id="ARBA00004496"/>
    </source>
</evidence>
<dbReference type="AlphaFoldDB" id="A0A9P4IA30"/>
<comment type="caution">
    <text evidence="13">The sequence shown here is derived from an EMBL/GenBank/DDBJ whole genome shotgun (WGS) entry which is preliminary data.</text>
</comment>
<comment type="cofactor">
    <cofactor evidence="1 11">
        <name>FMN</name>
        <dbReference type="ChEBI" id="CHEBI:58210"/>
    </cofactor>
</comment>
<keyword evidence="6 11" id="KW-0963">Cytoplasm</keyword>
<keyword evidence="8 11" id="KW-0288">FMN</keyword>
<dbReference type="OrthoDB" id="14784at2759"/>
<keyword evidence="9 11" id="KW-0665">Pyrimidine biosynthesis</keyword>
<dbReference type="InterPro" id="IPR013785">
    <property type="entry name" value="Aldolase_TIM"/>
</dbReference>
<evidence type="ECO:0000256" key="10">
    <source>
        <dbReference type="ARBA" id="ARBA00023002"/>
    </source>
</evidence>
<evidence type="ECO:0000256" key="8">
    <source>
        <dbReference type="ARBA" id="ARBA00022643"/>
    </source>
</evidence>
<comment type="pathway">
    <text evidence="3 11">Pyrimidine metabolism; UMP biosynthesis via de novo pathway.</text>
</comment>
<dbReference type="PANTHER" id="PTHR48109:SF1">
    <property type="entry name" value="DIHYDROOROTATE DEHYDROGENASE (FUMARATE)"/>
    <property type="match status" value="1"/>
</dbReference>
<dbReference type="InterPro" id="IPR023359">
    <property type="entry name" value="Dihydro_DH_chainA_dom2"/>
</dbReference>
<dbReference type="EMBL" id="ML978133">
    <property type="protein sequence ID" value="KAF2094772.1"/>
    <property type="molecule type" value="Genomic_DNA"/>
</dbReference>
<dbReference type="InterPro" id="IPR050074">
    <property type="entry name" value="DHO_dehydrogenase"/>
</dbReference>
<evidence type="ECO:0000313" key="13">
    <source>
        <dbReference type="EMBL" id="KAF2094772.1"/>
    </source>
</evidence>
<dbReference type="Proteomes" id="UP000799772">
    <property type="component" value="Unassembled WGS sequence"/>
</dbReference>
<dbReference type="GO" id="GO:0006207">
    <property type="term" value="P:'de novo' pyrimidine nucleobase biosynthetic process"/>
    <property type="evidence" value="ECO:0007669"/>
    <property type="project" value="TreeGrafter"/>
</dbReference>
<keyword evidence="14" id="KW-1185">Reference proteome</keyword>
<name>A0A9P4IA30_9PEZI</name>
<comment type="subcellular location">
    <subcellularLocation>
        <location evidence="2 11">Cytoplasm</location>
    </subcellularLocation>
</comment>
<reference evidence="13" key="1">
    <citation type="journal article" date="2020" name="Stud. Mycol.">
        <title>101 Dothideomycetes genomes: a test case for predicting lifestyles and emergence of pathogens.</title>
        <authorList>
            <person name="Haridas S."/>
            <person name="Albert R."/>
            <person name="Binder M."/>
            <person name="Bloem J."/>
            <person name="Labutti K."/>
            <person name="Salamov A."/>
            <person name="Andreopoulos B."/>
            <person name="Baker S."/>
            <person name="Barry K."/>
            <person name="Bills G."/>
            <person name="Bluhm B."/>
            <person name="Cannon C."/>
            <person name="Castanera R."/>
            <person name="Culley D."/>
            <person name="Daum C."/>
            <person name="Ezra D."/>
            <person name="Gonzalez J."/>
            <person name="Henrissat B."/>
            <person name="Kuo A."/>
            <person name="Liang C."/>
            <person name="Lipzen A."/>
            <person name="Lutzoni F."/>
            <person name="Magnuson J."/>
            <person name="Mondo S."/>
            <person name="Nolan M."/>
            <person name="Ohm R."/>
            <person name="Pangilinan J."/>
            <person name="Park H.-J."/>
            <person name="Ramirez L."/>
            <person name="Alfaro M."/>
            <person name="Sun H."/>
            <person name="Tritt A."/>
            <person name="Yoshinaga Y."/>
            <person name="Zwiers L.-H."/>
            <person name="Turgeon B."/>
            <person name="Goodwin S."/>
            <person name="Spatafora J."/>
            <person name="Crous P."/>
            <person name="Grigoriev I."/>
        </authorList>
    </citation>
    <scope>NUCLEOTIDE SEQUENCE</scope>
    <source>
        <strain evidence="13">CBS 133067</strain>
    </source>
</reference>
<dbReference type="InterPro" id="IPR005720">
    <property type="entry name" value="Dihydroorotate_DH_cat"/>
</dbReference>
<feature type="domain" description="Dihydroorotate dehydrogenase catalytic" evidence="12">
    <location>
        <begin position="81"/>
        <end position="344"/>
    </location>
</feature>
<evidence type="ECO:0000256" key="6">
    <source>
        <dbReference type="ARBA" id="ARBA00022490"/>
    </source>
</evidence>
<comment type="subunit">
    <text evidence="11">Homodimer.</text>
</comment>
<dbReference type="Gene3D" id="3.20.20.70">
    <property type="entry name" value="Aldolase class I"/>
    <property type="match status" value="1"/>
</dbReference>
<comment type="function">
    <text evidence="11">Catalyzes the conversion of dihydroorotate to orotate with fumarate as the electron acceptor.</text>
</comment>
<evidence type="ECO:0000256" key="7">
    <source>
        <dbReference type="ARBA" id="ARBA00022630"/>
    </source>
</evidence>
<comment type="similarity">
    <text evidence="4 11">Belongs to the dihydroorotate dehydrogenase family. Type 1 subfamily.</text>
</comment>
<evidence type="ECO:0000256" key="9">
    <source>
        <dbReference type="ARBA" id="ARBA00022975"/>
    </source>
</evidence>
<gene>
    <name evidence="13" type="ORF">NA57DRAFT_79941</name>
</gene>
<dbReference type="Gene3D" id="2.30.26.10">
    <property type="entry name" value="Dihydroorotate Dehydrogenase A, chain A, domain 2"/>
    <property type="match status" value="1"/>
</dbReference>
<dbReference type="PANTHER" id="PTHR48109">
    <property type="entry name" value="DIHYDROOROTATE DEHYDROGENASE (QUINONE), MITOCHONDRIAL-RELATED"/>
    <property type="match status" value="1"/>
</dbReference>
<dbReference type="GO" id="GO:1990663">
    <property type="term" value="F:dihydroorotate dehydrogenase (fumarate) activity"/>
    <property type="evidence" value="ECO:0007669"/>
    <property type="project" value="UniProtKB-EC"/>
</dbReference>
<dbReference type="GO" id="GO:0005737">
    <property type="term" value="C:cytoplasm"/>
    <property type="evidence" value="ECO:0007669"/>
    <property type="project" value="UniProtKB-SubCell"/>
</dbReference>
<evidence type="ECO:0000256" key="4">
    <source>
        <dbReference type="ARBA" id="ARBA00008008"/>
    </source>
</evidence>
<comment type="catalytic activity">
    <reaction evidence="11">
        <text>(S)-dihydroorotate + fumarate = orotate + succinate</text>
        <dbReference type="Rhea" id="RHEA:30059"/>
        <dbReference type="ChEBI" id="CHEBI:29806"/>
        <dbReference type="ChEBI" id="CHEBI:30031"/>
        <dbReference type="ChEBI" id="CHEBI:30839"/>
        <dbReference type="ChEBI" id="CHEBI:30864"/>
        <dbReference type="EC" id="1.3.98.1"/>
    </reaction>
</comment>
<sequence>MRVPHALWASGESSRQDHIEIEPPLLNSSNPWATDFTDLEALYSCPYTGAVTTRTALIDGFAHDDSIHQYTFFDPQSHSSTPAFGKANPTQTGSLNTLGYSPLLLSEYLEIVAKLSDVLKGLSPKPKNIKPIIISVTGSPLEIRRCHDAIATTQEEVDIPLLMEINLSCPNIADKPPPAYSGERLIEYLEVLEYPMIPIGLKVPPYTYSDQFKALVDALSTCASNCKVSFITATNTLGSSLILSPIDADEDAFTPTINSSTGAGIGGMAGAPLHPLALGNVRVLSEFIKARPELQHIQIIGVGGVSDAEGYKRMRSVGASAVAVGTALGRIGLAIFQEIDDGLVE</sequence>
<dbReference type="Pfam" id="PF01180">
    <property type="entry name" value="DHO_dh"/>
    <property type="match status" value="1"/>
</dbReference>
<evidence type="ECO:0000259" key="12">
    <source>
        <dbReference type="Pfam" id="PF01180"/>
    </source>
</evidence>
<organism evidence="13 14">
    <name type="scientific">Rhizodiscina lignyota</name>
    <dbReference type="NCBI Taxonomy" id="1504668"/>
    <lineage>
        <taxon>Eukaryota</taxon>
        <taxon>Fungi</taxon>
        <taxon>Dikarya</taxon>
        <taxon>Ascomycota</taxon>
        <taxon>Pezizomycotina</taxon>
        <taxon>Dothideomycetes</taxon>
        <taxon>Pleosporomycetidae</taxon>
        <taxon>Aulographales</taxon>
        <taxon>Rhizodiscinaceae</taxon>
        <taxon>Rhizodiscina</taxon>
    </lineage>
</organism>
<keyword evidence="10 11" id="KW-0560">Oxidoreductase</keyword>
<evidence type="ECO:0000313" key="14">
    <source>
        <dbReference type="Proteomes" id="UP000799772"/>
    </source>
</evidence>
<evidence type="ECO:0000256" key="5">
    <source>
        <dbReference type="ARBA" id="ARBA00021374"/>
    </source>
</evidence>
<keyword evidence="7 11" id="KW-0285">Flavoprotein</keyword>
<evidence type="ECO:0000256" key="3">
    <source>
        <dbReference type="ARBA" id="ARBA00004725"/>
    </source>
</evidence>
<dbReference type="CDD" id="cd04741">
    <property type="entry name" value="DHOD_1A_like"/>
    <property type="match status" value="1"/>
</dbReference>